<feature type="compositionally biased region" description="Polar residues" evidence="1">
    <location>
        <begin position="53"/>
        <end position="64"/>
    </location>
</feature>
<keyword evidence="3" id="KW-1185">Reference proteome</keyword>
<comment type="caution">
    <text evidence="2">The sequence shown here is derived from an EMBL/GenBank/DDBJ whole genome shotgun (WGS) entry which is preliminary data.</text>
</comment>
<dbReference type="Proteomes" id="UP001156881">
    <property type="component" value="Unassembled WGS sequence"/>
</dbReference>
<organism evidence="2 3">
    <name type="scientific">Methylobacterium brachythecii</name>
    <dbReference type="NCBI Taxonomy" id="1176177"/>
    <lineage>
        <taxon>Bacteria</taxon>
        <taxon>Pseudomonadati</taxon>
        <taxon>Pseudomonadota</taxon>
        <taxon>Alphaproteobacteria</taxon>
        <taxon>Hyphomicrobiales</taxon>
        <taxon>Methylobacteriaceae</taxon>
        <taxon>Methylobacterium</taxon>
    </lineage>
</organism>
<name>A0ABQ6D7P1_9HYPH</name>
<gene>
    <name evidence="2" type="ORF">GCM10007884_25930</name>
</gene>
<evidence type="ECO:0008006" key="4">
    <source>
        <dbReference type="Google" id="ProtNLM"/>
    </source>
</evidence>
<evidence type="ECO:0000256" key="1">
    <source>
        <dbReference type="SAM" id="MobiDB-lite"/>
    </source>
</evidence>
<reference evidence="3" key="1">
    <citation type="journal article" date="2019" name="Int. J. Syst. Evol. Microbiol.">
        <title>The Global Catalogue of Microorganisms (GCM) 10K type strain sequencing project: providing services to taxonomists for standard genome sequencing and annotation.</title>
        <authorList>
            <consortium name="The Broad Institute Genomics Platform"/>
            <consortium name="The Broad Institute Genome Sequencing Center for Infectious Disease"/>
            <person name="Wu L."/>
            <person name="Ma J."/>
        </authorList>
    </citation>
    <scope>NUCLEOTIDE SEQUENCE [LARGE SCALE GENOMIC DNA]</scope>
    <source>
        <strain evidence="3">NBRC 107710</strain>
    </source>
</reference>
<protein>
    <recommendedName>
        <fullName evidence="4">Transposase</fullName>
    </recommendedName>
</protein>
<evidence type="ECO:0000313" key="3">
    <source>
        <dbReference type="Proteomes" id="UP001156881"/>
    </source>
</evidence>
<feature type="region of interest" description="Disordered" evidence="1">
    <location>
        <begin position="39"/>
        <end position="76"/>
    </location>
</feature>
<proteinExistence type="predicted"/>
<accession>A0ABQ6D7P1</accession>
<sequence>MTIGFAKTEASVTRSAVAWNVEVSASTSRENCFGMLSREAGHNRVPDPPQRITGRTRSTLTSDIGSGRPKRQIVIR</sequence>
<evidence type="ECO:0000313" key="2">
    <source>
        <dbReference type="EMBL" id="GLS44605.1"/>
    </source>
</evidence>
<dbReference type="EMBL" id="BSPG01000013">
    <property type="protein sequence ID" value="GLS44605.1"/>
    <property type="molecule type" value="Genomic_DNA"/>
</dbReference>